<dbReference type="HAMAP" id="MF_01151">
    <property type="entry name" value="GrpE"/>
    <property type="match status" value="1"/>
</dbReference>
<reference evidence="7" key="1">
    <citation type="journal article" date="2022" name="Toxins">
        <title>Genomic Analysis of Sphingopyxis sp. USTB-05 for Biodegrading Cyanobacterial Hepatotoxins.</title>
        <authorList>
            <person name="Liu C."/>
            <person name="Xu Q."/>
            <person name="Zhao Z."/>
            <person name="Zhang H."/>
            <person name="Liu X."/>
            <person name="Yin C."/>
            <person name="Liu Y."/>
            <person name="Yan H."/>
        </authorList>
    </citation>
    <scope>NUCLEOTIDE SEQUENCE</scope>
    <source>
        <strain evidence="7">NBD5</strain>
    </source>
</reference>
<keyword evidence="8" id="KW-1185">Reference proteome</keyword>
<dbReference type="RefSeq" id="WP_252167049.1">
    <property type="nucleotide sequence ID" value="NZ_CP084930.1"/>
</dbReference>
<feature type="compositionally biased region" description="Polar residues" evidence="6">
    <location>
        <begin position="1"/>
        <end position="10"/>
    </location>
</feature>
<evidence type="ECO:0000256" key="5">
    <source>
        <dbReference type="RuleBase" id="RU004478"/>
    </source>
</evidence>
<dbReference type="Gene3D" id="3.90.20.20">
    <property type="match status" value="1"/>
</dbReference>
<evidence type="ECO:0000313" key="8">
    <source>
        <dbReference type="Proteomes" id="UP001056937"/>
    </source>
</evidence>
<dbReference type="EMBL" id="CP084930">
    <property type="protein sequence ID" value="USI73238.1"/>
    <property type="molecule type" value="Genomic_DNA"/>
</dbReference>
<dbReference type="SUPFAM" id="SSF58014">
    <property type="entry name" value="Coiled-coil domain of nucleotide exchange factor GrpE"/>
    <property type="match status" value="1"/>
</dbReference>
<dbReference type="NCBIfam" id="NF010738">
    <property type="entry name" value="PRK14140.1"/>
    <property type="match status" value="1"/>
</dbReference>
<dbReference type="Proteomes" id="UP001056937">
    <property type="component" value="Chromosome 1"/>
</dbReference>
<keyword evidence="3 4" id="KW-0143">Chaperone</keyword>
<dbReference type="PRINTS" id="PR00773">
    <property type="entry name" value="GRPEPROTEIN"/>
</dbReference>
<evidence type="ECO:0000256" key="4">
    <source>
        <dbReference type="HAMAP-Rule" id="MF_01151"/>
    </source>
</evidence>
<dbReference type="InterPro" id="IPR013805">
    <property type="entry name" value="GrpE_CC"/>
</dbReference>
<feature type="region of interest" description="Disordered" evidence="6">
    <location>
        <begin position="1"/>
        <end position="26"/>
    </location>
</feature>
<organism evidence="7 8">
    <name type="scientific">Sphingomonas morindae</name>
    <dbReference type="NCBI Taxonomy" id="1541170"/>
    <lineage>
        <taxon>Bacteria</taxon>
        <taxon>Pseudomonadati</taxon>
        <taxon>Pseudomonadota</taxon>
        <taxon>Alphaproteobacteria</taxon>
        <taxon>Sphingomonadales</taxon>
        <taxon>Sphingomonadaceae</taxon>
        <taxon>Sphingomonas</taxon>
    </lineage>
</organism>
<comment type="subunit">
    <text evidence="4">Homodimer.</text>
</comment>
<keyword evidence="4" id="KW-0963">Cytoplasm</keyword>
<protein>
    <recommendedName>
        <fullName evidence="4">Protein GrpE</fullName>
    </recommendedName>
    <alternativeName>
        <fullName evidence="4">HSP-70 cofactor</fullName>
    </alternativeName>
</protein>
<dbReference type="Gene3D" id="2.30.22.10">
    <property type="entry name" value="Head domain of nucleotide exchange factor GrpE"/>
    <property type="match status" value="1"/>
</dbReference>
<name>A0ABY4X8G3_9SPHN</name>
<dbReference type="Pfam" id="PF01025">
    <property type="entry name" value="GrpE"/>
    <property type="match status" value="1"/>
</dbReference>
<gene>
    <name evidence="4 7" type="primary">grpE</name>
    <name evidence="7" type="ORF">LHA26_01800</name>
</gene>
<evidence type="ECO:0000313" key="7">
    <source>
        <dbReference type="EMBL" id="USI73238.1"/>
    </source>
</evidence>
<accession>A0ABY4X8G3</accession>
<evidence type="ECO:0000256" key="3">
    <source>
        <dbReference type="ARBA" id="ARBA00023186"/>
    </source>
</evidence>
<keyword evidence="2 4" id="KW-0346">Stress response</keyword>
<dbReference type="PANTHER" id="PTHR21237">
    <property type="entry name" value="GRPE PROTEIN"/>
    <property type="match status" value="1"/>
</dbReference>
<evidence type="ECO:0000256" key="1">
    <source>
        <dbReference type="ARBA" id="ARBA00009054"/>
    </source>
</evidence>
<sequence length="191" mass="21047">MTVNDTTNSDETLREETAEAAPEVAAQDETAALRAELEEQRNQLLYTQAEMQNLRRRTEREMADARAYATTSFARDLLSVSDNMTRALATIPDELRGDERFKALVTGIEMTAKELETVFQRNGITRIVALGQPLDPNKHQAIMEMDATAGQVPGTVVHEMQSGWMIKDRLLRPAMVGVAKAGEAGGVDIKA</sequence>
<dbReference type="InterPro" id="IPR009012">
    <property type="entry name" value="GrpE_head"/>
</dbReference>
<dbReference type="CDD" id="cd00446">
    <property type="entry name" value="GrpE"/>
    <property type="match status" value="1"/>
</dbReference>
<comment type="similarity">
    <text evidence="1 4 5">Belongs to the GrpE family.</text>
</comment>
<comment type="subcellular location">
    <subcellularLocation>
        <location evidence="4">Cytoplasm</location>
    </subcellularLocation>
</comment>
<evidence type="ECO:0000256" key="2">
    <source>
        <dbReference type="ARBA" id="ARBA00023016"/>
    </source>
</evidence>
<dbReference type="PANTHER" id="PTHR21237:SF23">
    <property type="entry name" value="GRPE PROTEIN HOMOLOG, MITOCHONDRIAL"/>
    <property type="match status" value="1"/>
</dbReference>
<evidence type="ECO:0000256" key="6">
    <source>
        <dbReference type="SAM" id="MobiDB-lite"/>
    </source>
</evidence>
<proteinExistence type="inferred from homology"/>
<dbReference type="SUPFAM" id="SSF51064">
    <property type="entry name" value="Head domain of nucleotide exchange factor GrpE"/>
    <property type="match status" value="1"/>
</dbReference>
<dbReference type="InterPro" id="IPR000740">
    <property type="entry name" value="GrpE"/>
</dbReference>
<comment type="function">
    <text evidence="4">Participates actively in the response to hyperosmotic and heat shock by preventing the aggregation of stress-denatured proteins, in association with DnaK and GrpE. It is the nucleotide exchange factor for DnaK and may function as a thermosensor. Unfolded proteins bind initially to DnaJ; upon interaction with the DnaJ-bound protein, DnaK hydrolyzes its bound ATP, resulting in the formation of a stable complex. GrpE releases ADP from DnaK; ATP binding to DnaK triggers the release of the substrate protein, thus completing the reaction cycle. Several rounds of ATP-dependent interactions between DnaJ, DnaK and GrpE are required for fully efficient folding.</text>
</comment>